<sequence length="281" mass="30537">MPDLSPLDAATRRFWRLTGRPVDLGGEHTWLDAPRNAGPDVGDAWVEQAARALGGRPVHDLPGAGLYADLSVLDGPGFRAADLHPLVRDFYEHTAGWGMDAWTQWNLLFQPGGELISRFFGRRLRQLALPTRPLDVSRGMDSRVVALLDGAGAQQGAAWLRTLRATGEWVFSGCYTVRTLPGAGRPSVHVTFPLEAGNVQVFLRPRVLAGGALELSSPAGPFGADGAYVTVSEHGRAHAARVPLHETFTIFVDDEGVLRTDHSLRLWSATVVRLHYKLTGP</sequence>
<accession>A0ABS5TB53</accession>
<dbReference type="Proteomes" id="UP001197247">
    <property type="component" value="Unassembled WGS sequence"/>
</dbReference>
<evidence type="ECO:0000313" key="1">
    <source>
        <dbReference type="EMBL" id="MBT0768261.1"/>
    </source>
</evidence>
<name>A0ABS5TB53_9ACTN</name>
<reference evidence="1 2" key="1">
    <citation type="submission" date="2021-05" db="EMBL/GenBank/DDBJ databases">
        <title>Kineosporia and Streptomyces sp. nov. two new marine actinobacteria isolated from Coral.</title>
        <authorList>
            <person name="Buangrab K."/>
            <person name="Sutthacheep M."/>
            <person name="Yeemin T."/>
            <person name="Harunari E."/>
            <person name="Igarashi Y."/>
            <person name="Kanchanasin P."/>
            <person name="Tanasupawat S."/>
            <person name="Phongsopitanun W."/>
        </authorList>
    </citation>
    <scope>NUCLEOTIDE SEQUENCE [LARGE SCALE GENOMIC DNA]</scope>
    <source>
        <strain evidence="1 2">J2-2</strain>
    </source>
</reference>
<evidence type="ECO:0000313" key="2">
    <source>
        <dbReference type="Proteomes" id="UP001197247"/>
    </source>
</evidence>
<organism evidence="1 2">
    <name type="scientific">Kineosporia corallincola</name>
    <dbReference type="NCBI Taxonomy" id="2835133"/>
    <lineage>
        <taxon>Bacteria</taxon>
        <taxon>Bacillati</taxon>
        <taxon>Actinomycetota</taxon>
        <taxon>Actinomycetes</taxon>
        <taxon>Kineosporiales</taxon>
        <taxon>Kineosporiaceae</taxon>
        <taxon>Kineosporia</taxon>
    </lineage>
</organism>
<comment type="caution">
    <text evidence="1">The sequence shown here is derived from an EMBL/GenBank/DDBJ whole genome shotgun (WGS) entry which is preliminary data.</text>
</comment>
<gene>
    <name evidence="1" type="ORF">KIH74_04965</name>
</gene>
<keyword evidence="2" id="KW-1185">Reference proteome</keyword>
<protein>
    <submittedName>
        <fullName evidence="1">Uncharacterized protein</fullName>
    </submittedName>
</protein>
<proteinExistence type="predicted"/>
<dbReference type="EMBL" id="JAHBAY010000002">
    <property type="protein sequence ID" value="MBT0768261.1"/>
    <property type="molecule type" value="Genomic_DNA"/>
</dbReference>